<dbReference type="AlphaFoldDB" id="A0A375Z191"/>
<accession>A0A375Z191</accession>
<dbReference type="EMBL" id="UEGW01000001">
    <property type="protein sequence ID" value="SRX94720.1"/>
    <property type="molecule type" value="Genomic_DNA"/>
</dbReference>
<dbReference type="Proteomes" id="UP000252015">
    <property type="component" value="Unassembled WGS sequence"/>
</dbReference>
<dbReference type="RefSeq" id="WP_113964016.1">
    <property type="nucleotide sequence ID" value="NZ_UEGW01000001.1"/>
</dbReference>
<dbReference type="STRING" id="29313.BHQ16_21870"/>
<feature type="region of interest" description="Disordered" evidence="1">
    <location>
        <begin position="159"/>
        <end position="240"/>
    </location>
</feature>
<feature type="compositionally biased region" description="Low complexity" evidence="1">
    <location>
        <begin position="162"/>
        <end position="187"/>
    </location>
</feature>
<keyword evidence="3" id="KW-1185">Reference proteome</keyword>
<evidence type="ECO:0000313" key="2">
    <source>
        <dbReference type="EMBL" id="SRX94720.1"/>
    </source>
</evidence>
<organism evidence="2 3">
    <name type="scientific">Mycobacterium shimoidei</name>
    <dbReference type="NCBI Taxonomy" id="29313"/>
    <lineage>
        <taxon>Bacteria</taxon>
        <taxon>Bacillati</taxon>
        <taxon>Actinomycetota</taxon>
        <taxon>Actinomycetes</taxon>
        <taxon>Mycobacteriales</taxon>
        <taxon>Mycobacteriaceae</taxon>
        <taxon>Mycobacterium</taxon>
    </lineage>
</organism>
<sequence>MMPKPDEQLRQAAVHADKVRNAVLNLLDEDAAAAAQIRKASDRILTVADQIHKQSLPTRSQVEKWSTSHVEETRQYMFDAVKAWRTAAVAHEHAIEMYEVAADSDRKGSAVDTTGLRDTAESLWAQASQMTLIDRHYHSNAIQPSIYACNEAIARINEKTRPSPLASTTPPTSSRRQPTTTTRQPPTGHGPFANPPTERPWAGTQGQRARTKDQDIPFHAPVITQPFATYSSLPDSGRHS</sequence>
<evidence type="ECO:0000256" key="1">
    <source>
        <dbReference type="SAM" id="MobiDB-lite"/>
    </source>
</evidence>
<reference evidence="2 3" key="1">
    <citation type="submission" date="2018-05" db="EMBL/GenBank/DDBJ databases">
        <authorList>
            <consortium name="IHU Genomes"/>
        </authorList>
    </citation>
    <scope>NUCLEOTIDE SEQUENCE [LARGE SCALE GENOMIC DNA]</scope>
    <source>
        <strain evidence="2 3">P7336</strain>
    </source>
</reference>
<gene>
    <name evidence="2" type="ORF">MSP7336_02980</name>
</gene>
<name>A0A375Z191_MYCSH</name>
<evidence type="ECO:0000313" key="3">
    <source>
        <dbReference type="Proteomes" id="UP000252015"/>
    </source>
</evidence>
<protein>
    <submittedName>
        <fullName evidence="2">Uncharacterized protein</fullName>
    </submittedName>
</protein>
<proteinExistence type="predicted"/>